<gene>
    <name evidence="3" type="ORF">GCM10011355_23240</name>
</gene>
<accession>A0A8J3A8M8</accession>
<dbReference type="GO" id="GO:0016757">
    <property type="term" value="F:glycosyltransferase activity"/>
    <property type="evidence" value="ECO:0007669"/>
    <property type="project" value="InterPro"/>
</dbReference>
<reference evidence="3" key="2">
    <citation type="submission" date="2020-09" db="EMBL/GenBank/DDBJ databases">
        <authorList>
            <person name="Sun Q."/>
            <person name="Zhou Y."/>
        </authorList>
    </citation>
    <scope>NUCLEOTIDE SEQUENCE</scope>
    <source>
        <strain evidence="3">CGMCC 1.14984</strain>
    </source>
</reference>
<dbReference type="Pfam" id="PF00534">
    <property type="entry name" value="Glycos_transf_1"/>
    <property type="match status" value="1"/>
</dbReference>
<reference evidence="3" key="1">
    <citation type="journal article" date="2014" name="Int. J. Syst. Evol. Microbiol.">
        <title>Complete genome sequence of Corynebacterium casei LMG S-19264T (=DSM 44701T), isolated from a smear-ripened cheese.</title>
        <authorList>
            <consortium name="US DOE Joint Genome Institute (JGI-PGF)"/>
            <person name="Walter F."/>
            <person name="Albersmeier A."/>
            <person name="Kalinowski J."/>
            <person name="Ruckert C."/>
        </authorList>
    </citation>
    <scope>NUCLEOTIDE SEQUENCE</scope>
    <source>
        <strain evidence="3">CGMCC 1.14984</strain>
    </source>
</reference>
<dbReference type="AlphaFoldDB" id="A0A8J3A8M8"/>
<sequence length="399" mass="42623">MSTHRNSGLEGRTILQVIPELETGGAERTTLEVAEAVIAAGGRAIVVSQGGPLVAEVEGLGARHIEMPAASKNPLVLYQNRVRLEKLIRAEGVDLVHARSRAPAWSAHGAARAAGVPFITTYHGIYRARSSLKRAYNSIMARGDYVIANSEYTAQAVLAEHSPKPLAIPSRLIVIHRGADLRRFSPDRVTVDRVAAIEQAWQGGKKLKILLPGRLTEWKGQQDLIEAAQILRKTRQETDFRIVLAGSDQGRSGYRAALEQAIGAAGLEGDILLPGNCDDMPAALSWADIVISASRRPEAFGRVAIEAQAMARPVIATGHGGTMETVVDGQTGWLYPPGDVAALAERIAAFAALSGPERQVIGAAARGNAAENFSVARMTERTLQVYRKALGMDVTGKDG</sequence>
<dbReference type="RefSeq" id="WP_205967480.1">
    <property type="nucleotide sequence ID" value="NZ_BMGZ01000002.1"/>
</dbReference>
<dbReference type="PANTHER" id="PTHR12526">
    <property type="entry name" value="GLYCOSYLTRANSFERASE"/>
    <property type="match status" value="1"/>
</dbReference>
<keyword evidence="3" id="KW-0808">Transferase</keyword>
<name>A0A8J3A8M8_9PROT</name>
<evidence type="ECO:0000259" key="2">
    <source>
        <dbReference type="Pfam" id="PF13439"/>
    </source>
</evidence>
<dbReference type="CDD" id="cd03819">
    <property type="entry name" value="GT4_WavL-like"/>
    <property type="match status" value="1"/>
</dbReference>
<evidence type="ECO:0000313" key="4">
    <source>
        <dbReference type="Proteomes" id="UP000621856"/>
    </source>
</evidence>
<dbReference type="PANTHER" id="PTHR12526:SF638">
    <property type="entry name" value="SPORE COAT PROTEIN SA"/>
    <property type="match status" value="1"/>
</dbReference>
<dbReference type="Proteomes" id="UP000621856">
    <property type="component" value="Unassembled WGS sequence"/>
</dbReference>
<dbReference type="Gene3D" id="3.40.50.2000">
    <property type="entry name" value="Glycogen Phosphorylase B"/>
    <property type="match status" value="2"/>
</dbReference>
<dbReference type="InterPro" id="IPR001296">
    <property type="entry name" value="Glyco_trans_1"/>
</dbReference>
<feature type="domain" description="Glycosyl transferase family 1" evidence="1">
    <location>
        <begin position="204"/>
        <end position="366"/>
    </location>
</feature>
<organism evidence="3 4">
    <name type="scientific">Aquisalinus luteolus</name>
    <dbReference type="NCBI Taxonomy" id="1566827"/>
    <lineage>
        <taxon>Bacteria</taxon>
        <taxon>Pseudomonadati</taxon>
        <taxon>Pseudomonadota</taxon>
        <taxon>Alphaproteobacteria</taxon>
        <taxon>Parvularculales</taxon>
        <taxon>Parvularculaceae</taxon>
        <taxon>Aquisalinus</taxon>
    </lineage>
</organism>
<proteinExistence type="predicted"/>
<dbReference type="InterPro" id="IPR028098">
    <property type="entry name" value="Glyco_trans_4-like_N"/>
</dbReference>
<dbReference type="Pfam" id="PF13439">
    <property type="entry name" value="Glyco_transf_4"/>
    <property type="match status" value="1"/>
</dbReference>
<evidence type="ECO:0000259" key="1">
    <source>
        <dbReference type="Pfam" id="PF00534"/>
    </source>
</evidence>
<feature type="domain" description="Glycosyltransferase subfamily 4-like N-terminal" evidence="2">
    <location>
        <begin position="24"/>
        <end position="183"/>
    </location>
</feature>
<evidence type="ECO:0000313" key="3">
    <source>
        <dbReference type="EMBL" id="GGH98799.1"/>
    </source>
</evidence>
<comment type="caution">
    <text evidence="3">The sequence shown here is derived from an EMBL/GenBank/DDBJ whole genome shotgun (WGS) entry which is preliminary data.</text>
</comment>
<dbReference type="SUPFAM" id="SSF53756">
    <property type="entry name" value="UDP-Glycosyltransferase/glycogen phosphorylase"/>
    <property type="match status" value="1"/>
</dbReference>
<dbReference type="EMBL" id="BMGZ01000002">
    <property type="protein sequence ID" value="GGH98799.1"/>
    <property type="molecule type" value="Genomic_DNA"/>
</dbReference>
<protein>
    <submittedName>
        <fullName evidence="3">Glycosyl transferase</fullName>
    </submittedName>
</protein>